<evidence type="ECO:0000256" key="7">
    <source>
        <dbReference type="ARBA" id="ARBA00022705"/>
    </source>
</evidence>
<keyword evidence="3 15" id="KW-0515">Mutator protein</keyword>
<feature type="binding site" evidence="15">
    <location>
        <position position="9"/>
    </location>
    <ligand>
        <name>Mg(2+)</name>
        <dbReference type="ChEBI" id="CHEBI:18420"/>
    </ligand>
</feature>
<evidence type="ECO:0000256" key="6">
    <source>
        <dbReference type="ARBA" id="ARBA00022695"/>
    </source>
</evidence>
<evidence type="ECO:0000256" key="2">
    <source>
        <dbReference type="ARBA" id="ARBA00010945"/>
    </source>
</evidence>
<dbReference type="InterPro" id="IPR043128">
    <property type="entry name" value="Rev_trsase/Diguanyl_cyclase"/>
</dbReference>
<dbReference type="GO" id="GO:0006281">
    <property type="term" value="P:DNA repair"/>
    <property type="evidence" value="ECO:0007669"/>
    <property type="project" value="UniProtKB-UniRule"/>
</dbReference>
<evidence type="ECO:0000256" key="3">
    <source>
        <dbReference type="ARBA" id="ARBA00022457"/>
    </source>
</evidence>
<dbReference type="SUPFAM" id="SSF100879">
    <property type="entry name" value="Lesion bypass DNA polymerase (Y-family), little finger domain"/>
    <property type="match status" value="1"/>
</dbReference>
<keyword evidence="9 15" id="KW-0227">DNA damage</keyword>
<evidence type="ECO:0000256" key="4">
    <source>
        <dbReference type="ARBA" id="ARBA00022490"/>
    </source>
</evidence>
<dbReference type="AlphaFoldDB" id="A0A0K2GIQ3"/>
<keyword evidence="10 15" id="KW-0460">Magnesium</keyword>
<evidence type="ECO:0000256" key="12">
    <source>
        <dbReference type="ARBA" id="ARBA00023125"/>
    </source>
</evidence>
<dbReference type="InterPro" id="IPR036775">
    <property type="entry name" value="DNA_pol_Y-fam_lit_finger_sf"/>
</dbReference>
<dbReference type="Pfam" id="PF11799">
    <property type="entry name" value="IMS_C"/>
    <property type="match status" value="1"/>
</dbReference>
<feature type="binding site" evidence="15">
    <location>
        <position position="115"/>
    </location>
    <ligand>
        <name>Mg(2+)</name>
        <dbReference type="ChEBI" id="CHEBI:18420"/>
    </ligand>
</feature>
<dbReference type="SUPFAM" id="SSF56672">
    <property type="entry name" value="DNA/RNA polymerases"/>
    <property type="match status" value="1"/>
</dbReference>
<evidence type="ECO:0000313" key="17">
    <source>
        <dbReference type="EMBL" id="ALA60487.1"/>
    </source>
</evidence>
<dbReference type="Pfam" id="PF21999">
    <property type="entry name" value="IMS_HHH_1"/>
    <property type="match status" value="1"/>
</dbReference>
<feature type="domain" description="UmuC" evidence="16">
    <location>
        <begin position="5"/>
        <end position="196"/>
    </location>
</feature>
<dbReference type="GO" id="GO:0003684">
    <property type="term" value="F:damaged DNA binding"/>
    <property type="evidence" value="ECO:0007669"/>
    <property type="project" value="InterPro"/>
</dbReference>
<dbReference type="PROSITE" id="PS50173">
    <property type="entry name" value="UMUC"/>
    <property type="match status" value="1"/>
</dbReference>
<keyword evidence="18" id="KW-1185">Reference proteome</keyword>
<sequence length="369" mass="40916">MPRIVAHLDMDAFFAAIEERDTPAFRGLPLVVGADPRGGKGRGVAATSNYRARAYGIHSATPISVAWRLSEAARRAGKPPVTFVSVDMAKYARVSDAVLGIMRRFIPLVEPASIDEAYGDVSATGSYEEAERLCRELKQAIRTEQRLTASVGIGPNKLIAKIASGLRKPDGLTVVREAEAEAFLEPLSVRAIPGIGPKTERHLARQGIMLVRDLKTLGPARLEGLLGKRGVELYDKVRGLDSTPVETSFQPKSIGEQETFETDVRDSRLLVEQLAALSRDVIARLHREGLHRFRTIVLTVRFADFETKSRARTLARPAGEAVTLRREALKLLMPFLDRRDNPRRKAIRLLGLRVEQLDEGRQRNLYGQE</sequence>
<keyword evidence="7 15" id="KW-0235">DNA replication</keyword>
<dbReference type="EC" id="2.7.7.7" evidence="15"/>
<name>A0A0K2GIQ3_NITMO</name>
<dbReference type="Gene3D" id="3.30.70.270">
    <property type="match status" value="1"/>
</dbReference>
<feature type="active site" evidence="15">
    <location>
        <position position="116"/>
    </location>
</feature>
<dbReference type="NCBIfam" id="NF002677">
    <property type="entry name" value="PRK02406.1"/>
    <property type="match status" value="1"/>
</dbReference>
<dbReference type="Proteomes" id="UP000069205">
    <property type="component" value="Chromosome"/>
</dbReference>
<dbReference type="InterPro" id="IPR022880">
    <property type="entry name" value="DNApol_IV"/>
</dbReference>
<dbReference type="InterPro" id="IPR017961">
    <property type="entry name" value="DNA_pol_Y-fam_little_finger"/>
</dbReference>
<dbReference type="OrthoDB" id="9808813at2"/>
<dbReference type="PANTHER" id="PTHR11076:SF33">
    <property type="entry name" value="DNA POLYMERASE KAPPA"/>
    <property type="match status" value="1"/>
</dbReference>
<dbReference type="Gene3D" id="3.40.1170.60">
    <property type="match status" value="1"/>
</dbReference>
<protein>
    <recommendedName>
        <fullName evidence="15">DNA polymerase IV</fullName>
        <shortName evidence="15">Pol IV</shortName>
        <ecNumber evidence="15">2.7.7.7</ecNumber>
    </recommendedName>
</protein>
<dbReference type="InterPro" id="IPR043502">
    <property type="entry name" value="DNA/RNA_pol_sf"/>
</dbReference>
<evidence type="ECO:0000256" key="8">
    <source>
        <dbReference type="ARBA" id="ARBA00022723"/>
    </source>
</evidence>
<gene>
    <name evidence="17" type="primary">dbh</name>
    <name evidence="15" type="synonym">dinB</name>
    <name evidence="17" type="ORF">NITMOv2_4105</name>
</gene>
<dbReference type="GO" id="GO:0042276">
    <property type="term" value="P:error-prone translesion synthesis"/>
    <property type="evidence" value="ECO:0007669"/>
    <property type="project" value="TreeGrafter"/>
</dbReference>
<dbReference type="KEGG" id="nmv:NITMOv2_4105"/>
<dbReference type="RefSeq" id="WP_053381340.1">
    <property type="nucleotide sequence ID" value="NZ_CP011801.1"/>
</dbReference>
<comment type="catalytic activity">
    <reaction evidence="14 15">
        <text>DNA(n) + a 2'-deoxyribonucleoside 5'-triphosphate = DNA(n+1) + diphosphate</text>
        <dbReference type="Rhea" id="RHEA:22508"/>
        <dbReference type="Rhea" id="RHEA-COMP:17339"/>
        <dbReference type="Rhea" id="RHEA-COMP:17340"/>
        <dbReference type="ChEBI" id="CHEBI:33019"/>
        <dbReference type="ChEBI" id="CHEBI:61560"/>
        <dbReference type="ChEBI" id="CHEBI:173112"/>
        <dbReference type="EC" id="2.7.7.7"/>
    </reaction>
</comment>
<comment type="subunit">
    <text evidence="15">Monomer.</text>
</comment>
<dbReference type="GO" id="GO:0003887">
    <property type="term" value="F:DNA-directed DNA polymerase activity"/>
    <property type="evidence" value="ECO:0007669"/>
    <property type="project" value="UniProtKB-UniRule"/>
</dbReference>
<evidence type="ECO:0000256" key="1">
    <source>
        <dbReference type="ARBA" id="ARBA00004496"/>
    </source>
</evidence>
<keyword evidence="4 15" id="KW-0963">Cytoplasm</keyword>
<dbReference type="InterPro" id="IPR001126">
    <property type="entry name" value="UmuC"/>
</dbReference>
<dbReference type="HAMAP" id="MF_01113">
    <property type="entry name" value="DNApol_IV"/>
    <property type="match status" value="1"/>
</dbReference>
<proteinExistence type="inferred from homology"/>
<dbReference type="PATRIC" id="fig|42253.5.peg.4052"/>
<keyword evidence="5 15" id="KW-0808">Transferase</keyword>
<dbReference type="CDD" id="cd03586">
    <property type="entry name" value="PolY_Pol_IV_kappa"/>
    <property type="match status" value="1"/>
</dbReference>
<comment type="similarity">
    <text evidence="2 15">Belongs to the DNA polymerase type-Y family.</text>
</comment>
<keyword evidence="12 15" id="KW-0238">DNA-binding</keyword>
<accession>A0A0K2GIQ3</accession>
<dbReference type="InterPro" id="IPR053848">
    <property type="entry name" value="IMS_HHH_1"/>
</dbReference>
<dbReference type="Gene3D" id="1.10.150.20">
    <property type="entry name" value="5' to 3' exonuclease, C-terminal subdomain"/>
    <property type="match status" value="1"/>
</dbReference>
<evidence type="ECO:0000256" key="13">
    <source>
        <dbReference type="ARBA" id="ARBA00023204"/>
    </source>
</evidence>
<evidence type="ECO:0000256" key="11">
    <source>
        <dbReference type="ARBA" id="ARBA00022932"/>
    </source>
</evidence>
<evidence type="ECO:0000256" key="5">
    <source>
        <dbReference type="ARBA" id="ARBA00022679"/>
    </source>
</evidence>
<dbReference type="Pfam" id="PF00817">
    <property type="entry name" value="IMS"/>
    <property type="match status" value="1"/>
</dbReference>
<comment type="subcellular location">
    <subcellularLocation>
        <location evidence="1 15">Cytoplasm</location>
    </subcellularLocation>
</comment>
<reference evidence="17 18" key="1">
    <citation type="journal article" date="2015" name="Proc. Natl. Acad. Sci. U.S.A.">
        <title>Expanded metabolic versatility of ubiquitous nitrite-oxidizing bacteria from the genus Nitrospira.</title>
        <authorList>
            <person name="Koch H."/>
            <person name="Lucker S."/>
            <person name="Albertsen M."/>
            <person name="Kitzinger K."/>
            <person name="Herbold C."/>
            <person name="Spieck E."/>
            <person name="Nielsen P.H."/>
            <person name="Wagner M."/>
            <person name="Daims H."/>
        </authorList>
    </citation>
    <scope>NUCLEOTIDE SEQUENCE [LARGE SCALE GENOMIC DNA]</scope>
    <source>
        <strain evidence="17 18">NSP M-1</strain>
    </source>
</reference>
<keyword evidence="8 15" id="KW-0479">Metal-binding</keyword>
<evidence type="ECO:0000313" key="18">
    <source>
        <dbReference type="Proteomes" id="UP000069205"/>
    </source>
</evidence>
<dbReference type="GO" id="GO:0000287">
    <property type="term" value="F:magnesium ion binding"/>
    <property type="evidence" value="ECO:0007669"/>
    <property type="project" value="UniProtKB-UniRule"/>
</dbReference>
<dbReference type="GO" id="GO:0006261">
    <property type="term" value="P:DNA-templated DNA replication"/>
    <property type="evidence" value="ECO:0007669"/>
    <property type="project" value="UniProtKB-UniRule"/>
</dbReference>
<dbReference type="Gene3D" id="3.30.1490.100">
    <property type="entry name" value="DNA polymerase, Y-family, little finger domain"/>
    <property type="match status" value="1"/>
</dbReference>
<comment type="cofactor">
    <cofactor evidence="15">
        <name>Mg(2+)</name>
        <dbReference type="ChEBI" id="CHEBI:18420"/>
    </cofactor>
    <text evidence="15">Binds 2 magnesium ions per subunit.</text>
</comment>
<evidence type="ECO:0000259" key="16">
    <source>
        <dbReference type="PROSITE" id="PS50173"/>
    </source>
</evidence>
<feature type="site" description="Substrate discrimination" evidence="15">
    <location>
        <position position="14"/>
    </location>
</feature>
<dbReference type="PANTHER" id="PTHR11076">
    <property type="entry name" value="DNA REPAIR POLYMERASE UMUC / TRANSFERASE FAMILY MEMBER"/>
    <property type="match status" value="1"/>
</dbReference>
<comment type="function">
    <text evidence="15">Poorly processive, error-prone DNA polymerase involved in untargeted mutagenesis. Copies undamaged DNA at stalled replication forks, which arise in vivo from mismatched or misaligned primer ends. These misaligned primers can be extended by PolIV. Exhibits no 3'-5' exonuclease (proofreading) activity. May be involved in translesional synthesis, in conjunction with the beta clamp from PolIII.</text>
</comment>
<keyword evidence="6 15" id="KW-0548">Nucleotidyltransferase</keyword>
<dbReference type="STRING" id="42253.NITMOv2_4105"/>
<evidence type="ECO:0000256" key="10">
    <source>
        <dbReference type="ARBA" id="ARBA00022842"/>
    </source>
</evidence>
<dbReference type="GO" id="GO:0005737">
    <property type="term" value="C:cytoplasm"/>
    <property type="evidence" value="ECO:0007669"/>
    <property type="project" value="UniProtKB-SubCell"/>
</dbReference>
<evidence type="ECO:0000256" key="14">
    <source>
        <dbReference type="ARBA" id="ARBA00049244"/>
    </source>
</evidence>
<dbReference type="EMBL" id="CP011801">
    <property type="protein sequence ID" value="ALA60487.1"/>
    <property type="molecule type" value="Genomic_DNA"/>
</dbReference>
<evidence type="ECO:0000256" key="15">
    <source>
        <dbReference type="HAMAP-Rule" id="MF_01113"/>
    </source>
</evidence>
<keyword evidence="11 15" id="KW-0239">DNA-directed DNA polymerase</keyword>
<organism evidence="17 18">
    <name type="scientific">Nitrospira moscoviensis</name>
    <dbReference type="NCBI Taxonomy" id="42253"/>
    <lineage>
        <taxon>Bacteria</taxon>
        <taxon>Pseudomonadati</taxon>
        <taxon>Nitrospirota</taxon>
        <taxon>Nitrospiria</taxon>
        <taxon>Nitrospirales</taxon>
        <taxon>Nitrospiraceae</taxon>
        <taxon>Nitrospira</taxon>
    </lineage>
</organism>
<evidence type="ECO:0000256" key="9">
    <source>
        <dbReference type="ARBA" id="ARBA00022763"/>
    </source>
</evidence>
<keyword evidence="13 15" id="KW-0234">DNA repair</keyword>
<dbReference type="InterPro" id="IPR050116">
    <property type="entry name" value="DNA_polymerase-Y"/>
</dbReference>
<dbReference type="FunFam" id="3.30.1490.100:FF:000004">
    <property type="entry name" value="DNA polymerase IV"/>
    <property type="match status" value="1"/>
</dbReference>